<dbReference type="PANTHER" id="PTHR15832:SF2">
    <property type="entry name" value="SH2 DOMAIN-CONTAINING PROTEIN"/>
    <property type="match status" value="1"/>
</dbReference>
<dbReference type="EMBL" id="QNGE01001750">
    <property type="protein sequence ID" value="KAA3676912.1"/>
    <property type="molecule type" value="Genomic_DNA"/>
</dbReference>
<dbReference type="InterPro" id="IPR006020">
    <property type="entry name" value="PTB/PI_dom"/>
</dbReference>
<organism evidence="3 4">
    <name type="scientific">Paragonimus westermani</name>
    <dbReference type="NCBI Taxonomy" id="34504"/>
    <lineage>
        <taxon>Eukaryota</taxon>
        <taxon>Metazoa</taxon>
        <taxon>Spiralia</taxon>
        <taxon>Lophotrochozoa</taxon>
        <taxon>Platyhelminthes</taxon>
        <taxon>Trematoda</taxon>
        <taxon>Digenea</taxon>
        <taxon>Plagiorchiida</taxon>
        <taxon>Troglotremata</taxon>
        <taxon>Troglotrematidae</taxon>
        <taxon>Paragonimus</taxon>
    </lineage>
</organism>
<protein>
    <recommendedName>
        <fullName evidence="2">PID domain-containing protein</fullName>
    </recommendedName>
</protein>
<feature type="region of interest" description="Disordered" evidence="1">
    <location>
        <begin position="171"/>
        <end position="191"/>
    </location>
</feature>
<reference evidence="3 4" key="1">
    <citation type="journal article" date="2019" name="Gigascience">
        <title>Whole-genome sequence of the oriental lung fluke Paragonimus westermani.</title>
        <authorList>
            <person name="Oey H."/>
            <person name="Zakrzewski M."/>
            <person name="Narain K."/>
            <person name="Devi K.R."/>
            <person name="Agatsuma T."/>
            <person name="Nawaratna S."/>
            <person name="Gobert G.N."/>
            <person name="Jones M.K."/>
            <person name="Ragan M.A."/>
            <person name="McManus D.P."/>
            <person name="Krause L."/>
        </authorList>
    </citation>
    <scope>NUCLEOTIDE SEQUENCE [LARGE SCALE GENOMIC DNA]</scope>
    <source>
        <strain evidence="3 4">IND2009</strain>
    </source>
</reference>
<keyword evidence="4" id="KW-1185">Reference proteome</keyword>
<comment type="caution">
    <text evidence="3">The sequence shown here is derived from an EMBL/GenBank/DDBJ whole genome shotgun (WGS) entry which is preliminary data.</text>
</comment>
<evidence type="ECO:0000313" key="4">
    <source>
        <dbReference type="Proteomes" id="UP000324629"/>
    </source>
</evidence>
<dbReference type="Proteomes" id="UP000324629">
    <property type="component" value="Unassembled WGS sequence"/>
</dbReference>
<sequence>MATSPAAIMCAKILSTNGLRFETAKEPLPAHRPFTGELFKRLYIGSFAVKGNDHHERISTIHKELEALRVFNRSKRITVCVTIKGIKICSEDGLTVFMAHALRRISYATCDAAFKQVAFLAREPAGEASLQYCHVFVTETSPQTVRQPQGHRFQFSPSLVFRTRRGETFESEARGGVPQVNPFPRHKRPGSIRSCRSLDSDITDRSRLSPTVSPAISSSVFHVPSGDVCFLRPRRLVNIGVFNIRTLRQVGQQAALASTLSSLELDVCCVSETRVYDSSTVIHLSSPLDSCRSKRFCLRVSGDAEAESHGRAGVGIALSSRAEQCLLDWIPDVRLSLKGRLYDVCVRSILLYGSETWPVRKQDIDRLAVFDHRCLCQLADIKWTDRVSNVAVHRRVFRNVRDARSIGEVVTLHSLRWLGHVLRMPA</sequence>
<dbReference type="SUPFAM" id="SSF50729">
    <property type="entry name" value="PH domain-like"/>
    <property type="match status" value="1"/>
</dbReference>
<dbReference type="PROSITE" id="PS01179">
    <property type="entry name" value="PID"/>
    <property type="match status" value="1"/>
</dbReference>
<dbReference type="Gene3D" id="2.30.29.30">
    <property type="entry name" value="Pleckstrin-homology domain (PH domain)/Phosphotyrosine-binding domain (PTB)"/>
    <property type="match status" value="1"/>
</dbReference>
<name>A0A5J4NMY9_9TREM</name>
<gene>
    <name evidence="3" type="ORF">DEA37_0003379</name>
</gene>
<accession>A0A5J4NMY9</accession>
<evidence type="ECO:0000256" key="1">
    <source>
        <dbReference type="SAM" id="MobiDB-lite"/>
    </source>
</evidence>
<feature type="domain" description="PID" evidence="2">
    <location>
        <begin position="39"/>
        <end position="136"/>
    </location>
</feature>
<dbReference type="InterPro" id="IPR011993">
    <property type="entry name" value="PH-like_dom_sf"/>
</dbReference>
<dbReference type="PANTHER" id="PTHR15832">
    <property type="entry name" value="SHC (SRC HOMOLOGY DOMAIN C-TERMINAL) ADAPTOR HOMOLOG"/>
    <property type="match status" value="1"/>
</dbReference>
<proteinExistence type="predicted"/>
<dbReference type="Pfam" id="PF00640">
    <property type="entry name" value="PID"/>
    <property type="match status" value="1"/>
</dbReference>
<evidence type="ECO:0000313" key="3">
    <source>
        <dbReference type="EMBL" id="KAA3676912.1"/>
    </source>
</evidence>
<evidence type="ECO:0000259" key="2">
    <source>
        <dbReference type="PROSITE" id="PS01179"/>
    </source>
</evidence>
<dbReference type="AlphaFoldDB" id="A0A5J4NMY9"/>